<proteinExistence type="predicted"/>
<gene>
    <name evidence="1" type="ORF">GMLC_19240</name>
</gene>
<dbReference type="SUPFAM" id="SSF50475">
    <property type="entry name" value="FMN-binding split barrel"/>
    <property type="match status" value="1"/>
</dbReference>
<evidence type="ECO:0000313" key="2">
    <source>
        <dbReference type="Proteomes" id="UP000587586"/>
    </source>
</evidence>
<keyword evidence="2" id="KW-1185">Reference proteome</keyword>
<dbReference type="EMBL" id="BLXZ01000003">
    <property type="protein sequence ID" value="GFO68345.1"/>
    <property type="molecule type" value="Genomic_DNA"/>
</dbReference>
<name>A0A6V8N6Y8_9BACT</name>
<dbReference type="RefSeq" id="WP_183360860.1">
    <property type="nucleotide sequence ID" value="NZ_BLXZ01000003.1"/>
</dbReference>
<dbReference type="InterPro" id="IPR012349">
    <property type="entry name" value="Split_barrel_FMN-bd"/>
</dbReference>
<protein>
    <recommendedName>
        <fullName evidence="3">Transcriptional regulator</fullName>
    </recommendedName>
</protein>
<sequence>MFIPNHFSEERIERLHALIRDNPFGLLVTHGASGLQASPLPFALFPDEGEFGVLRAHLSRANPHWQEVDGESDCLVMFQGENGYVTPSWYPSKAQTHRQVPTWNYCAVEVRGTPTVIQDPAWLHGMLEHLVASHEGKRPHPWSLGDAATDYLDAQLKAIVGIEIPIRHIEGKWKMSQNKSEVDRLGVVEGLRDETDPHQNLRLADLVDERLRDSRS</sequence>
<dbReference type="PIRSF" id="PIRSF010372">
    <property type="entry name" value="PaiB"/>
    <property type="match status" value="1"/>
</dbReference>
<organism evidence="1 2">
    <name type="scientific">Geomonas limicola</name>
    <dbReference type="NCBI Taxonomy" id="2740186"/>
    <lineage>
        <taxon>Bacteria</taxon>
        <taxon>Pseudomonadati</taxon>
        <taxon>Thermodesulfobacteriota</taxon>
        <taxon>Desulfuromonadia</taxon>
        <taxon>Geobacterales</taxon>
        <taxon>Geobacteraceae</taxon>
        <taxon>Geomonas</taxon>
    </lineage>
</organism>
<dbReference type="Gene3D" id="2.30.110.10">
    <property type="entry name" value="Electron Transport, Fmn-binding Protein, Chain A"/>
    <property type="match status" value="1"/>
</dbReference>
<dbReference type="PANTHER" id="PTHR35802">
    <property type="entry name" value="PROTEASE SYNTHASE AND SPORULATION PROTEIN PAI 2"/>
    <property type="match status" value="1"/>
</dbReference>
<dbReference type="Proteomes" id="UP000587586">
    <property type="component" value="Unassembled WGS sequence"/>
</dbReference>
<evidence type="ECO:0008006" key="3">
    <source>
        <dbReference type="Google" id="ProtNLM"/>
    </source>
</evidence>
<comment type="caution">
    <text evidence="1">The sequence shown here is derived from an EMBL/GenBank/DDBJ whole genome shotgun (WGS) entry which is preliminary data.</text>
</comment>
<dbReference type="PANTHER" id="PTHR35802:SF1">
    <property type="entry name" value="PROTEASE SYNTHASE AND SPORULATION PROTEIN PAI 2"/>
    <property type="match status" value="1"/>
</dbReference>
<accession>A0A6V8N6Y8</accession>
<evidence type="ECO:0000313" key="1">
    <source>
        <dbReference type="EMBL" id="GFO68345.1"/>
    </source>
</evidence>
<reference evidence="2" key="1">
    <citation type="submission" date="2020-06" db="EMBL/GenBank/DDBJ databases">
        <title>Draft genomic sequecing of Geomonas sp. Red745.</title>
        <authorList>
            <person name="Itoh H."/>
            <person name="Xu Z.X."/>
            <person name="Ushijima N."/>
            <person name="Masuda Y."/>
            <person name="Shiratori Y."/>
            <person name="Senoo K."/>
        </authorList>
    </citation>
    <scope>NUCLEOTIDE SEQUENCE [LARGE SCALE GENOMIC DNA]</scope>
    <source>
        <strain evidence="2">Red745</strain>
    </source>
</reference>
<dbReference type="AlphaFoldDB" id="A0A6V8N6Y8"/>
<dbReference type="Pfam" id="PF04299">
    <property type="entry name" value="FMN_bind_2"/>
    <property type="match status" value="1"/>
</dbReference>
<dbReference type="InterPro" id="IPR007396">
    <property type="entry name" value="TR_PAI2-type"/>
</dbReference>